<dbReference type="RefSeq" id="WP_062967926.1">
    <property type="nucleotide sequence ID" value="NZ_JAAXOS010000006.1"/>
</dbReference>
<evidence type="ECO:0000313" key="1">
    <source>
        <dbReference type="EMBL" id="NKY27312.1"/>
    </source>
</evidence>
<comment type="caution">
    <text evidence="1">The sequence shown here is derived from an EMBL/GenBank/DDBJ whole genome shotgun (WGS) entry which is preliminary data.</text>
</comment>
<dbReference type="AlphaFoldDB" id="A0A7X6L3Y8"/>
<gene>
    <name evidence="1" type="ORF">HGB38_13905</name>
</gene>
<dbReference type="Proteomes" id="UP000540698">
    <property type="component" value="Unassembled WGS sequence"/>
</dbReference>
<name>A0A7X6L3Y8_9NOCA</name>
<sequence>MSSYVVIQLYCTPAEADAIRSALTTKVAEFAEFTNARIELERKTEADYEMHLDWAAQHAGQDAADRAYFLLEVTSATDIPEPILREVEDAVIDSINSTYNDNPDDIIEVPWGSYAGTTLPS</sequence>
<dbReference type="EMBL" id="JAAXOS010000006">
    <property type="protein sequence ID" value="NKY27312.1"/>
    <property type="molecule type" value="Genomic_DNA"/>
</dbReference>
<accession>A0A7X6L3Y8</accession>
<evidence type="ECO:0000313" key="2">
    <source>
        <dbReference type="Proteomes" id="UP000540698"/>
    </source>
</evidence>
<reference evidence="1 2" key="1">
    <citation type="submission" date="2020-04" db="EMBL/GenBank/DDBJ databases">
        <title>MicrobeNet Type strains.</title>
        <authorList>
            <person name="Nicholson A.C."/>
        </authorList>
    </citation>
    <scope>NUCLEOTIDE SEQUENCE [LARGE SCALE GENOMIC DNA]</scope>
    <source>
        <strain evidence="1 2">DSM 44956</strain>
    </source>
</reference>
<proteinExistence type="predicted"/>
<organism evidence="1 2">
    <name type="scientific">Nocardia gamkensis</name>
    <dbReference type="NCBI Taxonomy" id="352869"/>
    <lineage>
        <taxon>Bacteria</taxon>
        <taxon>Bacillati</taxon>
        <taxon>Actinomycetota</taxon>
        <taxon>Actinomycetes</taxon>
        <taxon>Mycobacteriales</taxon>
        <taxon>Nocardiaceae</taxon>
        <taxon>Nocardia</taxon>
    </lineage>
</organism>
<protein>
    <submittedName>
        <fullName evidence="1">Uncharacterized protein</fullName>
    </submittedName>
</protein>
<keyword evidence="2" id="KW-1185">Reference proteome</keyword>